<sequence>MSIELIRIDDRLIHGQVATTWLKDYQIEQVIIADDETSTNEMKKTMATVAAPTGVRVHVFDVEKFIQVTKRNPIKRRTLLLFTNPEAVKKVLDSGIDVPEVFVGGMRSTPERRRISKAVNISEAEEAIFKELDQRGVSLIVQTVPRDEKNELLKLL</sequence>
<gene>
    <name evidence="9" type="ORF">BAU17_04535</name>
</gene>
<evidence type="ECO:0000256" key="4">
    <source>
        <dbReference type="ARBA" id="ARBA00022597"/>
    </source>
</evidence>
<organism evidence="9 10">
    <name type="scientific">Candidatus Enterococcus willemsii</name>
    <dbReference type="NCBI Taxonomy" id="1857215"/>
    <lineage>
        <taxon>Bacteria</taxon>
        <taxon>Bacillati</taxon>
        <taxon>Bacillota</taxon>
        <taxon>Bacilli</taxon>
        <taxon>Lactobacillales</taxon>
        <taxon>Enterococcaceae</taxon>
        <taxon>Enterococcus</taxon>
    </lineage>
</organism>
<evidence type="ECO:0000256" key="6">
    <source>
        <dbReference type="ARBA" id="ARBA00022683"/>
    </source>
</evidence>
<dbReference type="Pfam" id="PF03830">
    <property type="entry name" value="PTSIIB_sorb"/>
    <property type="match status" value="1"/>
</dbReference>
<evidence type="ECO:0000313" key="9">
    <source>
        <dbReference type="EMBL" id="KAF1304167.1"/>
    </source>
</evidence>
<keyword evidence="10" id="KW-1185">Reference proteome</keyword>
<comment type="caution">
    <text evidence="9">The sequence shown here is derived from an EMBL/GenBank/DDBJ whole genome shotgun (WGS) entry which is preliminary data.</text>
</comment>
<dbReference type="SUPFAM" id="SSF52728">
    <property type="entry name" value="PTS IIb component"/>
    <property type="match status" value="1"/>
</dbReference>
<evidence type="ECO:0000313" key="10">
    <source>
        <dbReference type="Proteomes" id="UP000782705"/>
    </source>
</evidence>
<keyword evidence="7" id="KW-0418">Kinase</keyword>
<evidence type="ECO:0000256" key="3">
    <source>
        <dbReference type="ARBA" id="ARBA00022490"/>
    </source>
</evidence>
<keyword evidence="2" id="KW-0813">Transport</keyword>
<keyword evidence="3" id="KW-0963">Cytoplasm</keyword>
<protein>
    <submittedName>
        <fullName evidence="9">PTS sugar transporter</fullName>
    </submittedName>
</protein>
<proteinExistence type="predicted"/>
<dbReference type="Proteomes" id="UP000782705">
    <property type="component" value="Unassembled WGS sequence"/>
</dbReference>
<keyword evidence="5" id="KW-0808">Transferase</keyword>
<accession>A0ABQ6YZV3</accession>
<keyword evidence="6" id="KW-0598">Phosphotransferase system</keyword>
<evidence type="ECO:0000256" key="1">
    <source>
        <dbReference type="ARBA" id="ARBA00004496"/>
    </source>
</evidence>
<name>A0ABQ6YZV3_9ENTE</name>
<dbReference type="InterPro" id="IPR004720">
    <property type="entry name" value="PTS_IIB_sorbose-sp"/>
</dbReference>
<dbReference type="PROSITE" id="PS51101">
    <property type="entry name" value="PTS_EIIB_TYPE_4"/>
    <property type="match status" value="1"/>
</dbReference>
<feature type="domain" description="PTS EIIB type-4" evidence="8">
    <location>
        <begin position="1"/>
        <end position="156"/>
    </location>
</feature>
<dbReference type="EMBL" id="MAEL01000035">
    <property type="protein sequence ID" value="KAF1304167.1"/>
    <property type="molecule type" value="Genomic_DNA"/>
</dbReference>
<evidence type="ECO:0000256" key="5">
    <source>
        <dbReference type="ARBA" id="ARBA00022679"/>
    </source>
</evidence>
<dbReference type="Gene3D" id="3.40.35.10">
    <property type="entry name" value="Phosphotransferase system, sorbose subfamily IIB component"/>
    <property type="match status" value="1"/>
</dbReference>
<dbReference type="InterPro" id="IPR036667">
    <property type="entry name" value="PTS_IIB_sorbose-sp_sf"/>
</dbReference>
<dbReference type="RefSeq" id="WP_161902039.1">
    <property type="nucleotide sequence ID" value="NZ_MAEL01000035.1"/>
</dbReference>
<evidence type="ECO:0000256" key="7">
    <source>
        <dbReference type="ARBA" id="ARBA00022777"/>
    </source>
</evidence>
<evidence type="ECO:0000256" key="2">
    <source>
        <dbReference type="ARBA" id="ARBA00022448"/>
    </source>
</evidence>
<keyword evidence="4 9" id="KW-0762">Sugar transport</keyword>
<reference evidence="9 10" key="1">
    <citation type="submission" date="2016-06" db="EMBL/GenBank/DDBJ databases">
        <title>Four novel species of enterococci isolated from chicken manure.</title>
        <authorList>
            <person name="Van Tyne D."/>
        </authorList>
    </citation>
    <scope>NUCLEOTIDE SEQUENCE [LARGE SCALE GENOMIC DNA]</scope>
    <source>
        <strain evidence="9 10">CU12B</strain>
    </source>
</reference>
<comment type="subcellular location">
    <subcellularLocation>
        <location evidence="1">Cytoplasm</location>
    </subcellularLocation>
</comment>
<evidence type="ECO:0000259" key="8">
    <source>
        <dbReference type="PROSITE" id="PS51101"/>
    </source>
</evidence>